<protein>
    <submittedName>
        <fullName evidence="1">Uncharacterized protein</fullName>
    </submittedName>
</protein>
<evidence type="ECO:0000313" key="1">
    <source>
        <dbReference type="EMBL" id="QHU09925.1"/>
    </source>
</evidence>
<organism evidence="1">
    <name type="scientific">viral metagenome</name>
    <dbReference type="NCBI Taxonomy" id="1070528"/>
    <lineage>
        <taxon>unclassified sequences</taxon>
        <taxon>metagenomes</taxon>
        <taxon>organismal metagenomes</taxon>
    </lineage>
</organism>
<dbReference type="AlphaFoldDB" id="A0A6C0JVZ9"/>
<proteinExistence type="predicted"/>
<name>A0A6C0JVZ9_9ZZZZ</name>
<reference evidence="1" key="1">
    <citation type="journal article" date="2020" name="Nature">
        <title>Giant virus diversity and host interactions through global metagenomics.</title>
        <authorList>
            <person name="Schulz F."/>
            <person name="Roux S."/>
            <person name="Paez-Espino D."/>
            <person name="Jungbluth S."/>
            <person name="Walsh D.A."/>
            <person name="Denef V.J."/>
            <person name="McMahon K.D."/>
            <person name="Konstantinidis K.T."/>
            <person name="Eloe-Fadrosh E.A."/>
            <person name="Kyrpides N.C."/>
            <person name="Woyke T."/>
        </authorList>
    </citation>
    <scope>NUCLEOTIDE SEQUENCE</scope>
    <source>
        <strain evidence="1">GVMAG-S-1101164-164</strain>
    </source>
</reference>
<sequence length="99" mass="11737">MDLNSFNSILKGQMKNILNIITDAQNELYPNKEIIFEVKHPRHDQWFIYMDFVSHSERNRAKIEFMVYDDSECAGSVLRFGNVPRTMMTRVMDYVISKL</sequence>
<dbReference type="EMBL" id="MN740747">
    <property type="protein sequence ID" value="QHU09925.1"/>
    <property type="molecule type" value="Genomic_DNA"/>
</dbReference>
<accession>A0A6C0JVZ9</accession>